<feature type="active site" description="Phosphocysteine intermediate; for EIIB activity" evidence="11">
    <location>
        <position position="35"/>
    </location>
</feature>
<evidence type="ECO:0000256" key="1">
    <source>
        <dbReference type="ARBA" id="ARBA00004651"/>
    </source>
</evidence>
<accession>A0A6N9JJC7</accession>
<gene>
    <name evidence="15" type="ORF">GT464_03880</name>
</gene>
<keyword evidence="10 12" id="KW-0472">Membrane</keyword>
<keyword evidence="6" id="KW-0598">Phosphotransferase system</keyword>
<evidence type="ECO:0000256" key="7">
    <source>
        <dbReference type="ARBA" id="ARBA00022692"/>
    </source>
</evidence>
<dbReference type="NCBIfam" id="TIGR00826">
    <property type="entry name" value="EIIB_glc"/>
    <property type="match status" value="1"/>
</dbReference>
<feature type="transmembrane region" description="Helical" evidence="12">
    <location>
        <begin position="263"/>
        <end position="289"/>
    </location>
</feature>
<dbReference type="PANTHER" id="PTHR30175">
    <property type="entry name" value="PHOSPHOTRANSFERASE SYSTEM TRANSPORT PROTEIN"/>
    <property type="match status" value="1"/>
</dbReference>
<evidence type="ECO:0000256" key="4">
    <source>
        <dbReference type="ARBA" id="ARBA00022597"/>
    </source>
</evidence>
<feature type="transmembrane region" description="Helical" evidence="12">
    <location>
        <begin position="158"/>
        <end position="179"/>
    </location>
</feature>
<comment type="subcellular location">
    <subcellularLocation>
        <location evidence="1">Cell membrane</location>
        <topology evidence="1">Multi-pass membrane protein</topology>
    </subcellularLocation>
</comment>
<dbReference type="InterPro" id="IPR050558">
    <property type="entry name" value="PTS_Sugar-Specific_Components"/>
</dbReference>
<feature type="transmembrane region" description="Helical" evidence="12">
    <location>
        <begin position="232"/>
        <end position="251"/>
    </location>
</feature>
<dbReference type="PROSITE" id="PS51103">
    <property type="entry name" value="PTS_EIIC_TYPE_1"/>
    <property type="match status" value="1"/>
</dbReference>
<dbReference type="InterPro" id="IPR013013">
    <property type="entry name" value="PTS_EIIC_1"/>
</dbReference>
<dbReference type="Pfam" id="PF00367">
    <property type="entry name" value="PTS_EIIB"/>
    <property type="match status" value="1"/>
</dbReference>
<dbReference type="PROSITE" id="PS01035">
    <property type="entry name" value="PTS_EIIB_TYPE_1_CYS"/>
    <property type="match status" value="1"/>
</dbReference>
<dbReference type="SUPFAM" id="SSF55604">
    <property type="entry name" value="Glucose permease domain IIB"/>
    <property type="match status" value="1"/>
</dbReference>
<dbReference type="PANTHER" id="PTHR30175:SF7">
    <property type="entry name" value="NEGATIVE REGULATOR OF SACY ACTIVITY"/>
    <property type="match status" value="1"/>
</dbReference>
<dbReference type="GO" id="GO:0005886">
    <property type="term" value="C:plasma membrane"/>
    <property type="evidence" value="ECO:0007669"/>
    <property type="project" value="UniProtKB-SubCell"/>
</dbReference>
<dbReference type="EMBL" id="WWSR01000005">
    <property type="protein sequence ID" value="MZJ39095.1"/>
    <property type="molecule type" value="Genomic_DNA"/>
</dbReference>
<evidence type="ECO:0000259" key="14">
    <source>
        <dbReference type="PROSITE" id="PS51103"/>
    </source>
</evidence>
<keyword evidence="5" id="KW-0808">Transferase</keyword>
<dbReference type="InterPro" id="IPR036878">
    <property type="entry name" value="Glu_permease_IIB"/>
</dbReference>
<feature type="domain" description="PTS EIIC type-1" evidence="14">
    <location>
        <begin position="116"/>
        <end position="475"/>
    </location>
</feature>
<evidence type="ECO:0000256" key="10">
    <source>
        <dbReference type="ARBA" id="ARBA00023136"/>
    </source>
</evidence>
<keyword evidence="8" id="KW-0418">Kinase</keyword>
<dbReference type="PROSITE" id="PS51098">
    <property type="entry name" value="PTS_EIIB_TYPE_1"/>
    <property type="match status" value="1"/>
</dbReference>
<reference evidence="15 16" key="1">
    <citation type="journal article" date="2019" name="Nat. Med.">
        <title>A library of human gut bacterial isolates paired with longitudinal multiomics data enables mechanistic microbiome research.</title>
        <authorList>
            <person name="Poyet M."/>
            <person name="Groussin M."/>
            <person name="Gibbons S.M."/>
            <person name="Avila-Pacheco J."/>
            <person name="Jiang X."/>
            <person name="Kearney S.M."/>
            <person name="Perrotta A.R."/>
            <person name="Berdy B."/>
            <person name="Zhao S."/>
            <person name="Lieberman T.D."/>
            <person name="Swanson P.K."/>
            <person name="Smith M."/>
            <person name="Roesemann S."/>
            <person name="Alexander J.E."/>
            <person name="Rich S.A."/>
            <person name="Livny J."/>
            <person name="Vlamakis H."/>
            <person name="Clish C."/>
            <person name="Bullock K."/>
            <person name="Deik A."/>
            <person name="Scott J."/>
            <person name="Pierce K.A."/>
            <person name="Xavier R.J."/>
            <person name="Alm E.J."/>
        </authorList>
    </citation>
    <scope>NUCLEOTIDE SEQUENCE [LARGE SCALE GENOMIC DNA]</scope>
    <source>
        <strain evidence="15 16">BIOML-A20</strain>
    </source>
</reference>
<dbReference type="AlphaFoldDB" id="A0A6N9JJC7"/>
<comment type="caution">
    <text evidence="15">The sequence shown here is derived from an EMBL/GenBank/DDBJ whole genome shotgun (WGS) entry which is preliminary data.</text>
</comment>
<evidence type="ECO:0000256" key="2">
    <source>
        <dbReference type="ARBA" id="ARBA00022448"/>
    </source>
</evidence>
<dbReference type="GO" id="GO:0015771">
    <property type="term" value="P:trehalose transport"/>
    <property type="evidence" value="ECO:0007669"/>
    <property type="project" value="TreeGrafter"/>
</dbReference>
<evidence type="ECO:0000256" key="3">
    <source>
        <dbReference type="ARBA" id="ARBA00022475"/>
    </source>
</evidence>
<keyword evidence="3" id="KW-1003">Cell membrane</keyword>
<dbReference type="GO" id="GO:0009401">
    <property type="term" value="P:phosphoenolpyruvate-dependent sugar phosphotransferase system"/>
    <property type="evidence" value="ECO:0007669"/>
    <property type="project" value="UniProtKB-KW"/>
</dbReference>
<dbReference type="Proteomes" id="UP000469380">
    <property type="component" value="Unassembled WGS sequence"/>
</dbReference>
<dbReference type="Pfam" id="PF02378">
    <property type="entry name" value="PTS_EIIC"/>
    <property type="match status" value="1"/>
</dbReference>
<dbReference type="GO" id="GO:0016301">
    <property type="term" value="F:kinase activity"/>
    <property type="evidence" value="ECO:0007669"/>
    <property type="project" value="UniProtKB-KW"/>
</dbReference>
<evidence type="ECO:0000256" key="5">
    <source>
        <dbReference type="ARBA" id="ARBA00022679"/>
    </source>
</evidence>
<dbReference type="FunFam" id="3.30.1360.60:FF:000001">
    <property type="entry name" value="PTS system glucose-specific IIBC component PtsG"/>
    <property type="match status" value="1"/>
</dbReference>
<dbReference type="InterPro" id="IPR001996">
    <property type="entry name" value="PTS_IIB_1"/>
</dbReference>
<dbReference type="InterPro" id="IPR018113">
    <property type="entry name" value="PTrfase_EIIB_Cys"/>
</dbReference>
<evidence type="ECO:0000256" key="12">
    <source>
        <dbReference type="SAM" id="Phobius"/>
    </source>
</evidence>
<feature type="transmembrane region" description="Helical" evidence="12">
    <location>
        <begin position="295"/>
        <end position="319"/>
    </location>
</feature>
<evidence type="ECO:0000256" key="11">
    <source>
        <dbReference type="PROSITE-ProRule" id="PRU00421"/>
    </source>
</evidence>
<evidence type="ECO:0000259" key="13">
    <source>
        <dbReference type="PROSITE" id="PS51098"/>
    </source>
</evidence>
<evidence type="ECO:0000256" key="9">
    <source>
        <dbReference type="ARBA" id="ARBA00022989"/>
    </source>
</evidence>
<feature type="transmembrane region" description="Helical" evidence="12">
    <location>
        <begin position="404"/>
        <end position="424"/>
    </location>
</feature>
<dbReference type="Gene3D" id="3.30.1360.60">
    <property type="entry name" value="Glucose permease domain IIB"/>
    <property type="match status" value="1"/>
</dbReference>
<evidence type="ECO:0000256" key="6">
    <source>
        <dbReference type="ARBA" id="ARBA00022683"/>
    </source>
</evidence>
<keyword evidence="4" id="KW-0762">Sugar transport</keyword>
<keyword evidence="9 12" id="KW-1133">Transmembrane helix</keyword>
<protein>
    <submittedName>
        <fullName evidence="15">PTS transporter subunit EIIC</fullName>
    </submittedName>
</protein>
<feature type="domain" description="PTS EIIB type-1" evidence="13">
    <location>
        <begin position="13"/>
        <end position="96"/>
    </location>
</feature>
<feature type="transmembrane region" description="Helical" evidence="12">
    <location>
        <begin position="121"/>
        <end position="146"/>
    </location>
</feature>
<keyword evidence="2" id="KW-0813">Transport</keyword>
<organism evidence="15 16">
    <name type="scientific">Collinsella aerofaciens</name>
    <dbReference type="NCBI Taxonomy" id="74426"/>
    <lineage>
        <taxon>Bacteria</taxon>
        <taxon>Bacillati</taxon>
        <taxon>Actinomycetota</taxon>
        <taxon>Coriobacteriia</taxon>
        <taxon>Coriobacteriales</taxon>
        <taxon>Coriobacteriaceae</taxon>
        <taxon>Collinsella</taxon>
    </lineage>
</organism>
<dbReference type="GO" id="GO:0090589">
    <property type="term" value="F:protein-phosphocysteine-trehalose phosphotransferase system transporter activity"/>
    <property type="evidence" value="ECO:0007669"/>
    <property type="project" value="TreeGrafter"/>
</dbReference>
<dbReference type="CDD" id="cd00212">
    <property type="entry name" value="PTS_IIB_glc"/>
    <property type="match status" value="1"/>
</dbReference>
<evidence type="ECO:0000313" key="16">
    <source>
        <dbReference type="Proteomes" id="UP000469380"/>
    </source>
</evidence>
<evidence type="ECO:0000313" key="15">
    <source>
        <dbReference type="EMBL" id="MZJ39095.1"/>
    </source>
</evidence>
<keyword evidence="7 12" id="KW-0812">Transmembrane</keyword>
<feature type="transmembrane region" description="Helical" evidence="12">
    <location>
        <begin position="444"/>
        <end position="465"/>
    </location>
</feature>
<evidence type="ECO:0000256" key="8">
    <source>
        <dbReference type="ARBA" id="ARBA00022777"/>
    </source>
</evidence>
<dbReference type="GO" id="GO:0008982">
    <property type="term" value="F:protein-N(PI)-phosphohistidine-sugar phosphotransferase activity"/>
    <property type="evidence" value="ECO:0007669"/>
    <property type="project" value="InterPro"/>
</dbReference>
<dbReference type="InterPro" id="IPR003352">
    <property type="entry name" value="PTS_EIIC"/>
</dbReference>
<name>A0A6N9JJC7_9ACTN</name>
<proteinExistence type="predicted"/>
<sequence length="475" mass="49906">MRPLEEREVMDYRKSAQEVLDNIGGAGNVVSAAHCATRLRLVIADNSKVNKEAIEDIDGAKGVFEAQGQLQIIFGTGTVNKVYDEFIALSGVEAATKAEVKEAAAQQQNIFMRAIKVLGDVFVPIIPAIVASGLLLGIMSALNFMASNGFIALDTNNFIYKIADLVSGTSFGILQILIGYSAAKAFGANPYLGAVVGGAFINSSLQSAYTVASEGVQTMVTVIPGVYSFEWVGYQGHVIPIVIACAILAFLEKRLHKIVPEMFDLFVTPLVSVFVTVLVTLVAVGPIFVWAENAILGLIQTLLTLPFGIGSFIVGLFYAPTVVTGIHQMYTAIDLGQLAQYGVTYWLPIASAANIAQGGAALAVAFKTSDAKIKGLALPSALSAFMGITEPAIFGVNLRFFKPFIAGCIGAGCGALVCALTSLAASGTGVTGIFGILLCLAQPVQYAIMFAVAALVSFAVSFVLYKDEPKASEQA</sequence>
<feature type="transmembrane region" description="Helical" evidence="12">
    <location>
        <begin position="191"/>
        <end position="212"/>
    </location>
</feature>